<comment type="cofactor">
    <cofactor evidence="2">
        <name>Mg(2+)</name>
        <dbReference type="ChEBI" id="CHEBI:18420"/>
    </cofactor>
</comment>
<comment type="similarity">
    <text evidence="15">Belongs to the helicase family. Dicer subfamily.</text>
</comment>
<sequence>MNPPEENTDDGGTLTAGSTDEPFRLRPYQAEMVEESLKSNIIVVMDTGSGKTHIAIDRTRAELETCQPDQLVWFLAPTVTLCEQQYEVFRSNLPAYGIQLLCGKDGIDHWTEQSIWDAVLHGVRIVLSTHQVLLDALTHGFVKMGKLALLIFDEAHHCTLKHPARLIMSEFYTNRVEGGCSSLPKVLGLSASPVKTARATVQDLQQIEQNLHATAKTPKVHRSDLIRYVHKPELVQVSYRAEPLNETRSHLLLALESAFANYDLMTDPYVVDLLAKQHDGYDTSKQLQKTLISRKTYCSDQLRTLISKAKNMAQELGISAMEWYLHQCMTQFEAMVHASDQQLFDSSVDEKRHLLNILERLPFSSFTLAPPMSLDNISQKVSRLVDILAAEAHNNSGFTGLVFVEQRVWVAALAEILCVHPRTRELFQVGSFIGTSQSGKRKASIASFPEPKNQQTTLEDFRAGRTNLILTTSVLEEGIDVSSCHLVICFEPPKNLKSFVQRRGRARKQESKYFIFTSDTGSVPSSGSWQSLEAEMKATYENDMRNFEQAEKDKRQYEDGERFFEVPSTGALLTLDNAFQHLNHFCASLGSGAFVNTAPQFEFLDEQLGQTTARVILPTSIDSTVRSAQSLKSWRTERMAIRDAAFEAYKALYLAGLVNDNLLPARHQANEQAAQSGLSDPRPSVVAVSPTFDPWPSIARCQQNNPHVWHRTLLEVRPSEEEPMRMILLTPGLIPSIPEILLYWNETKRYMVKSSSLPDITLTDSEIRLLRSITWKVLQSVLYMENDTYDFLWLLAPCNPTGRTLSSNALSNWHNSTEGEQSALELTIGGCNVPADWGLVTHQGRKYILKTLNVSRPQYTSAVEETQLQAIRLPKRRDFLHPVPDNERENEAYTRSENLSASECIVGKLPASYSIFALLFPSILHRFEVHMIAEAARTTLLKPISFRSADLPIIVTALTSSATGEEDNYERLEFLGDTILKFIASVHLMADNLTWPESFLTGKKSKIVSNAFLARAALASGLDQFIITKRFTGAKWRAKCINQVLTDSRSPSKEEKSSKLVADVVESLIGASYVVGGLPKAFACIQTLLPLEDWIPIPEADQALYEAAPTQDTINSLAIVESLVGYKFTKKALLFDALTHASYTGPAAHCSYERLEFLGDAVLDYIVTKRLFESKLSHHTMHLIRSAIVTGSFLTYSMFETTVQDETTNKSTMQPEVHHRALWQFLRSGNQQLVAARDIALNHHMNAREQIVAALEHDATFPWHLLALIDAPKFLSDIVESVIGAIYVDSHGSIPACEVFVRRLGIVDCVDRIVRDQVDVTHPKVRLGILAVEKNVKYVQVKHDQGDDVSMNKMYRCQIIVGGESVGGIVEGLKRWSAETIAAWKAVGILERGVDAVMEDSEEDDVFFDSEEGGGVMVED</sequence>
<evidence type="ECO:0000256" key="10">
    <source>
        <dbReference type="ARBA" id="ARBA00022842"/>
    </source>
</evidence>
<dbReference type="GO" id="GO:0003723">
    <property type="term" value="F:RNA binding"/>
    <property type="evidence" value="ECO:0007669"/>
    <property type="project" value="UniProtKB-UniRule"/>
</dbReference>
<keyword evidence="10" id="KW-0460">Magnesium</keyword>
<dbReference type="GO" id="GO:0004386">
    <property type="term" value="F:helicase activity"/>
    <property type="evidence" value="ECO:0007669"/>
    <property type="project" value="UniProtKB-KW"/>
</dbReference>
<dbReference type="SUPFAM" id="SSF69065">
    <property type="entry name" value="RNase III domain-like"/>
    <property type="match status" value="2"/>
</dbReference>
<dbReference type="CDD" id="cd18034">
    <property type="entry name" value="DEXHc_dicer"/>
    <property type="match status" value="1"/>
</dbReference>
<evidence type="ECO:0000256" key="14">
    <source>
        <dbReference type="ARBA" id="ARBA00025403"/>
    </source>
</evidence>
<evidence type="ECO:0000259" key="19">
    <source>
        <dbReference type="PROSITE" id="PS51194"/>
    </source>
</evidence>
<dbReference type="PANTHER" id="PTHR14950">
    <property type="entry name" value="DICER-RELATED"/>
    <property type="match status" value="1"/>
</dbReference>
<keyword evidence="5" id="KW-0677">Repeat</keyword>
<dbReference type="CDD" id="cd00593">
    <property type="entry name" value="RIBOc"/>
    <property type="match status" value="2"/>
</dbReference>
<feature type="domain" description="RNase III" evidence="17">
    <location>
        <begin position="937"/>
        <end position="1077"/>
    </location>
</feature>
<evidence type="ECO:0000256" key="6">
    <source>
        <dbReference type="ARBA" id="ARBA00022741"/>
    </source>
</evidence>
<evidence type="ECO:0000256" key="7">
    <source>
        <dbReference type="ARBA" id="ARBA00022801"/>
    </source>
</evidence>
<evidence type="ECO:0000259" key="18">
    <source>
        <dbReference type="PROSITE" id="PS51192"/>
    </source>
</evidence>
<evidence type="ECO:0000256" key="15">
    <source>
        <dbReference type="PROSITE-ProRule" id="PRU00657"/>
    </source>
</evidence>
<dbReference type="GO" id="GO:0030422">
    <property type="term" value="P:siRNA processing"/>
    <property type="evidence" value="ECO:0007669"/>
    <property type="project" value="TreeGrafter"/>
</dbReference>
<gene>
    <name evidence="21" type="ORF">K460DRAFT_373721</name>
</gene>
<dbReference type="InterPro" id="IPR014001">
    <property type="entry name" value="Helicase_ATP-bd"/>
</dbReference>
<dbReference type="GO" id="GO:0046872">
    <property type="term" value="F:metal ion binding"/>
    <property type="evidence" value="ECO:0007669"/>
    <property type="project" value="UniProtKB-KW"/>
</dbReference>
<feature type="domain" description="Dicer dsRNA-binding fold" evidence="20">
    <location>
        <begin position="578"/>
        <end position="672"/>
    </location>
</feature>
<dbReference type="PROSITE" id="PS50142">
    <property type="entry name" value="RNASE_3_2"/>
    <property type="match status" value="2"/>
</dbReference>
<dbReference type="PROSITE" id="PS51327">
    <property type="entry name" value="DICER_DSRBF"/>
    <property type="match status" value="1"/>
</dbReference>
<evidence type="ECO:0000259" key="17">
    <source>
        <dbReference type="PROSITE" id="PS50142"/>
    </source>
</evidence>
<evidence type="ECO:0000259" key="20">
    <source>
        <dbReference type="PROSITE" id="PS51327"/>
    </source>
</evidence>
<evidence type="ECO:0000256" key="9">
    <source>
        <dbReference type="ARBA" id="ARBA00022840"/>
    </source>
</evidence>
<dbReference type="PROSITE" id="PS51194">
    <property type="entry name" value="HELICASE_CTER"/>
    <property type="match status" value="1"/>
</dbReference>
<keyword evidence="4" id="KW-0479">Metal-binding</keyword>
<dbReference type="EMBL" id="ML976614">
    <property type="protein sequence ID" value="KAF1851800.1"/>
    <property type="molecule type" value="Genomic_DNA"/>
</dbReference>
<dbReference type="InterPro" id="IPR036389">
    <property type="entry name" value="RNase_III_sf"/>
</dbReference>
<dbReference type="GO" id="GO:0005634">
    <property type="term" value="C:nucleus"/>
    <property type="evidence" value="ECO:0007669"/>
    <property type="project" value="TreeGrafter"/>
</dbReference>
<dbReference type="InterPro" id="IPR000999">
    <property type="entry name" value="RNase_III_dom"/>
</dbReference>
<reference evidence="21" key="1">
    <citation type="submission" date="2020-01" db="EMBL/GenBank/DDBJ databases">
        <authorList>
            <consortium name="DOE Joint Genome Institute"/>
            <person name="Haridas S."/>
            <person name="Albert R."/>
            <person name="Binder M."/>
            <person name="Bloem J."/>
            <person name="Labutti K."/>
            <person name="Salamov A."/>
            <person name="Andreopoulos B."/>
            <person name="Baker S.E."/>
            <person name="Barry K."/>
            <person name="Bills G."/>
            <person name="Bluhm B.H."/>
            <person name="Cannon C."/>
            <person name="Castanera R."/>
            <person name="Culley D.E."/>
            <person name="Daum C."/>
            <person name="Ezra D."/>
            <person name="Gonzalez J.B."/>
            <person name="Henrissat B."/>
            <person name="Kuo A."/>
            <person name="Liang C."/>
            <person name="Lipzen A."/>
            <person name="Lutzoni F."/>
            <person name="Magnuson J."/>
            <person name="Mondo S."/>
            <person name="Nolan M."/>
            <person name="Ohm R."/>
            <person name="Pangilinan J."/>
            <person name="Park H.-J."/>
            <person name="Ramirez L."/>
            <person name="Alfaro M."/>
            <person name="Sun H."/>
            <person name="Tritt A."/>
            <person name="Yoshinaga Y."/>
            <person name="Zwiers L.-H."/>
            <person name="Turgeon B.G."/>
            <person name="Goodwin S.B."/>
            <person name="Spatafora J.W."/>
            <person name="Crous P.W."/>
            <person name="Grigoriev I.V."/>
        </authorList>
    </citation>
    <scope>NUCLEOTIDE SEQUENCE</scope>
    <source>
        <strain evidence="21">CBS 394.84</strain>
    </source>
</reference>
<evidence type="ECO:0000256" key="4">
    <source>
        <dbReference type="ARBA" id="ARBA00022723"/>
    </source>
</evidence>
<dbReference type="PROSITE" id="PS00517">
    <property type="entry name" value="RNASE_3_1"/>
    <property type="match status" value="1"/>
</dbReference>
<keyword evidence="7 21" id="KW-0378">Hydrolase</keyword>
<keyword evidence="22" id="KW-1185">Reference proteome</keyword>
<dbReference type="PROSITE" id="PS51192">
    <property type="entry name" value="HELICASE_ATP_BIND_1"/>
    <property type="match status" value="1"/>
</dbReference>
<dbReference type="GO" id="GO:0004525">
    <property type="term" value="F:ribonuclease III activity"/>
    <property type="evidence" value="ECO:0007669"/>
    <property type="project" value="InterPro"/>
</dbReference>
<accession>A0A9P4GUW0</accession>
<evidence type="ECO:0000313" key="22">
    <source>
        <dbReference type="Proteomes" id="UP000800039"/>
    </source>
</evidence>
<dbReference type="Proteomes" id="UP000800039">
    <property type="component" value="Unassembled WGS sequence"/>
</dbReference>
<dbReference type="Pfam" id="PF03368">
    <property type="entry name" value="Dicer_dimer"/>
    <property type="match status" value="1"/>
</dbReference>
<evidence type="ECO:0000256" key="2">
    <source>
        <dbReference type="ARBA" id="ARBA00001946"/>
    </source>
</evidence>
<dbReference type="RefSeq" id="XP_040794363.1">
    <property type="nucleotide sequence ID" value="XM_040934604.1"/>
</dbReference>
<evidence type="ECO:0000313" key="21">
    <source>
        <dbReference type="EMBL" id="KAF1851800.1"/>
    </source>
</evidence>
<keyword evidence="12" id="KW-0051">Antiviral defense</keyword>
<dbReference type="Pfam" id="PF00270">
    <property type="entry name" value="DEAD"/>
    <property type="match status" value="1"/>
</dbReference>
<proteinExistence type="inferred from homology"/>
<keyword evidence="3" id="KW-0930">Antiviral protein</keyword>
<comment type="cofactor">
    <cofactor evidence="1">
        <name>Mn(2+)</name>
        <dbReference type="ChEBI" id="CHEBI:29035"/>
    </cofactor>
</comment>
<feature type="domain" description="Helicase C-terminal" evidence="19">
    <location>
        <begin position="380"/>
        <end position="555"/>
    </location>
</feature>
<organism evidence="21 22">
    <name type="scientific">Cucurbitaria berberidis CBS 394.84</name>
    <dbReference type="NCBI Taxonomy" id="1168544"/>
    <lineage>
        <taxon>Eukaryota</taxon>
        <taxon>Fungi</taxon>
        <taxon>Dikarya</taxon>
        <taxon>Ascomycota</taxon>
        <taxon>Pezizomycotina</taxon>
        <taxon>Dothideomycetes</taxon>
        <taxon>Pleosporomycetidae</taxon>
        <taxon>Pleosporales</taxon>
        <taxon>Pleosporineae</taxon>
        <taxon>Cucurbitariaceae</taxon>
        <taxon>Cucurbitaria</taxon>
    </lineage>
</organism>
<evidence type="ECO:0000256" key="3">
    <source>
        <dbReference type="ARBA" id="ARBA00022721"/>
    </source>
</evidence>
<evidence type="ECO:0000256" key="13">
    <source>
        <dbReference type="ARBA" id="ARBA00023211"/>
    </source>
</evidence>
<dbReference type="SUPFAM" id="SSF54768">
    <property type="entry name" value="dsRNA-binding domain-like"/>
    <property type="match status" value="1"/>
</dbReference>
<dbReference type="InterPro" id="IPR001650">
    <property type="entry name" value="Helicase_C-like"/>
</dbReference>
<feature type="region of interest" description="Disordered" evidence="16">
    <location>
        <begin position="1"/>
        <end position="21"/>
    </location>
</feature>
<name>A0A9P4GUW0_9PLEO</name>
<dbReference type="Pfam" id="PF00271">
    <property type="entry name" value="Helicase_C"/>
    <property type="match status" value="1"/>
</dbReference>
<keyword evidence="6" id="KW-0547">Nucleotide-binding</keyword>
<keyword evidence="8" id="KW-0347">Helicase</keyword>
<keyword evidence="9" id="KW-0067">ATP-binding</keyword>
<dbReference type="InterPro" id="IPR005034">
    <property type="entry name" value="Dicer_dimerisation"/>
</dbReference>
<dbReference type="GO" id="GO:0051607">
    <property type="term" value="P:defense response to virus"/>
    <property type="evidence" value="ECO:0007669"/>
    <property type="project" value="UniProtKB-KW"/>
</dbReference>
<dbReference type="GeneID" id="63851855"/>
<dbReference type="PANTHER" id="PTHR14950:SF37">
    <property type="entry name" value="ENDORIBONUCLEASE DICER"/>
    <property type="match status" value="1"/>
</dbReference>
<feature type="domain" description="Helicase ATP-binding" evidence="18">
    <location>
        <begin position="32"/>
        <end position="211"/>
    </location>
</feature>
<dbReference type="InterPro" id="IPR027417">
    <property type="entry name" value="P-loop_NTPase"/>
</dbReference>
<feature type="domain" description="RNase III" evidence="17">
    <location>
        <begin position="1117"/>
        <end position="1291"/>
    </location>
</feature>
<dbReference type="Pfam" id="PF00636">
    <property type="entry name" value="Ribonuclease_3"/>
    <property type="match status" value="2"/>
</dbReference>
<dbReference type="InterPro" id="IPR038248">
    <property type="entry name" value="Dicer_dimer_sf"/>
</dbReference>
<dbReference type="SMART" id="SM00490">
    <property type="entry name" value="HELICc"/>
    <property type="match status" value="1"/>
</dbReference>
<evidence type="ECO:0000256" key="8">
    <source>
        <dbReference type="ARBA" id="ARBA00022806"/>
    </source>
</evidence>
<protein>
    <submittedName>
        <fullName evidence="21">P-loop containing nucleoside triphosphate hydrolase protein</fullName>
    </submittedName>
</protein>
<dbReference type="GO" id="GO:0050688">
    <property type="term" value="P:regulation of defense response to virus"/>
    <property type="evidence" value="ECO:0007669"/>
    <property type="project" value="UniProtKB-KW"/>
</dbReference>
<keyword evidence="11 15" id="KW-0694">RNA-binding</keyword>
<dbReference type="CDD" id="cd18802">
    <property type="entry name" value="SF2_C_dicer"/>
    <property type="match status" value="1"/>
</dbReference>
<dbReference type="Gene3D" id="3.30.160.380">
    <property type="entry name" value="Dicer dimerisation domain"/>
    <property type="match status" value="1"/>
</dbReference>
<dbReference type="GO" id="GO:0005524">
    <property type="term" value="F:ATP binding"/>
    <property type="evidence" value="ECO:0007669"/>
    <property type="project" value="UniProtKB-KW"/>
</dbReference>
<dbReference type="OrthoDB" id="416741at2759"/>
<evidence type="ECO:0000256" key="1">
    <source>
        <dbReference type="ARBA" id="ARBA00001936"/>
    </source>
</evidence>
<dbReference type="SMART" id="SM00535">
    <property type="entry name" value="RIBOc"/>
    <property type="match status" value="2"/>
</dbReference>
<dbReference type="GO" id="GO:0005737">
    <property type="term" value="C:cytoplasm"/>
    <property type="evidence" value="ECO:0007669"/>
    <property type="project" value="TreeGrafter"/>
</dbReference>
<dbReference type="FunFam" id="1.10.1520.10:FF:000032">
    <property type="entry name" value="Dicer-like protein 2"/>
    <property type="match status" value="1"/>
</dbReference>
<evidence type="ECO:0000256" key="16">
    <source>
        <dbReference type="SAM" id="MobiDB-lite"/>
    </source>
</evidence>
<dbReference type="InterPro" id="IPR011545">
    <property type="entry name" value="DEAD/DEAH_box_helicase_dom"/>
</dbReference>
<evidence type="ECO:0000256" key="5">
    <source>
        <dbReference type="ARBA" id="ARBA00022737"/>
    </source>
</evidence>
<comment type="caution">
    <text evidence="21">The sequence shown here is derived from an EMBL/GenBank/DDBJ whole genome shotgun (WGS) entry which is preliminary data.</text>
</comment>
<comment type="function">
    <text evidence="14">Dicer-like endonuclease involved in cleaving double-stranded RNA in the RNA interference (RNAi) pathway. Produces 21 to 25 bp dsRNAs (siRNAs) which target the selective destruction of homologous RNAs leading to sequence-specific suppression of gene expression, called post-transcriptional gene silencing (PTGS). Part of a broad host defense response against viral infection and transposons.</text>
</comment>
<dbReference type="Gene3D" id="1.10.1520.10">
    <property type="entry name" value="Ribonuclease III domain"/>
    <property type="match status" value="2"/>
</dbReference>
<evidence type="ECO:0000256" key="11">
    <source>
        <dbReference type="ARBA" id="ARBA00022884"/>
    </source>
</evidence>
<dbReference type="SUPFAM" id="SSF52540">
    <property type="entry name" value="P-loop containing nucleoside triphosphate hydrolases"/>
    <property type="match status" value="1"/>
</dbReference>
<evidence type="ECO:0000256" key="12">
    <source>
        <dbReference type="ARBA" id="ARBA00023118"/>
    </source>
</evidence>
<keyword evidence="13" id="KW-0464">Manganese</keyword>
<dbReference type="Gene3D" id="3.40.50.300">
    <property type="entry name" value="P-loop containing nucleotide triphosphate hydrolases"/>
    <property type="match status" value="2"/>
</dbReference>
<dbReference type="SMART" id="SM00487">
    <property type="entry name" value="DEXDc"/>
    <property type="match status" value="1"/>
</dbReference>